<evidence type="ECO:0000313" key="2">
    <source>
        <dbReference type="EMBL" id="SMG53190.1"/>
    </source>
</evidence>
<gene>
    <name evidence="2" type="ORF">SAMN06295960_3456</name>
</gene>
<proteinExistence type="predicted"/>
<sequence length="265" mass="30539">MRISMYKALWGMDGDMESQFRRIAEAGYSGIEAHPPADEHTESFKQLLQQYNLDYIALIATSGKNHALSFARQVERCLDLNPVLINSHSGKDSMPFAEQVAFFQETLRIEAQAGVPIAHETHRGRAMFTPWTTKLLVEELPALKLTADLSHWCCVCESLLEDQQECPTFLFRHVVHIHARVGYAEGPQVPHPGAPEYERELHAHEQWWREICLKRQEEGQHLMTFTAEYGPPGYMHTLPFTNQPVSDLWEVCSWMAKRLEKQYMT</sequence>
<evidence type="ECO:0000313" key="3">
    <source>
        <dbReference type="Proteomes" id="UP000193834"/>
    </source>
</evidence>
<protein>
    <submittedName>
        <fullName evidence="2">Sugar phosphate isomerase/epimerase</fullName>
    </submittedName>
</protein>
<accession>A0A1X7LHP3</accession>
<dbReference type="Pfam" id="PF01261">
    <property type="entry name" value="AP_endonuc_2"/>
    <property type="match status" value="1"/>
</dbReference>
<dbReference type="RefSeq" id="WP_085496223.1">
    <property type="nucleotide sequence ID" value="NZ_FXAZ01000005.1"/>
</dbReference>
<name>A0A1X7LHP3_9BACL</name>
<keyword evidence="3" id="KW-1185">Reference proteome</keyword>
<dbReference type="Gene3D" id="3.20.20.150">
    <property type="entry name" value="Divalent-metal-dependent TIM barrel enzymes"/>
    <property type="match status" value="1"/>
</dbReference>
<evidence type="ECO:0000259" key="1">
    <source>
        <dbReference type="Pfam" id="PF01261"/>
    </source>
</evidence>
<organism evidence="2 3">
    <name type="scientific">Paenibacillus aquistagni</name>
    <dbReference type="NCBI Taxonomy" id="1852522"/>
    <lineage>
        <taxon>Bacteria</taxon>
        <taxon>Bacillati</taxon>
        <taxon>Bacillota</taxon>
        <taxon>Bacilli</taxon>
        <taxon>Bacillales</taxon>
        <taxon>Paenibacillaceae</taxon>
        <taxon>Paenibacillus</taxon>
    </lineage>
</organism>
<dbReference type="InterPro" id="IPR013022">
    <property type="entry name" value="Xyl_isomerase-like_TIM-brl"/>
</dbReference>
<dbReference type="SUPFAM" id="SSF51658">
    <property type="entry name" value="Xylose isomerase-like"/>
    <property type="match status" value="1"/>
</dbReference>
<dbReference type="InterPro" id="IPR036237">
    <property type="entry name" value="Xyl_isomerase-like_sf"/>
</dbReference>
<dbReference type="GO" id="GO:0016853">
    <property type="term" value="F:isomerase activity"/>
    <property type="evidence" value="ECO:0007669"/>
    <property type="project" value="UniProtKB-KW"/>
</dbReference>
<dbReference type="EMBL" id="FXAZ01000005">
    <property type="protein sequence ID" value="SMG53190.1"/>
    <property type="molecule type" value="Genomic_DNA"/>
</dbReference>
<dbReference type="Proteomes" id="UP000193834">
    <property type="component" value="Unassembled WGS sequence"/>
</dbReference>
<reference evidence="2 3" key="1">
    <citation type="submission" date="2017-04" db="EMBL/GenBank/DDBJ databases">
        <authorList>
            <person name="Afonso C.L."/>
            <person name="Miller P.J."/>
            <person name="Scott M.A."/>
            <person name="Spackman E."/>
            <person name="Goraichik I."/>
            <person name="Dimitrov K.M."/>
            <person name="Suarez D.L."/>
            <person name="Swayne D.E."/>
        </authorList>
    </citation>
    <scope>NUCLEOTIDE SEQUENCE [LARGE SCALE GENOMIC DNA]</scope>
    <source>
        <strain evidence="2 3">11</strain>
    </source>
</reference>
<keyword evidence="2" id="KW-0413">Isomerase</keyword>
<feature type="domain" description="Xylose isomerase-like TIM barrel" evidence="1">
    <location>
        <begin position="20"/>
        <end position="179"/>
    </location>
</feature>
<dbReference type="STRING" id="1852522.SAMN06295960_3456"/>
<dbReference type="OrthoDB" id="2555274at2"/>
<dbReference type="AlphaFoldDB" id="A0A1X7LHP3"/>